<dbReference type="RefSeq" id="WP_338396570.1">
    <property type="nucleotide sequence ID" value="NZ_AP025292.1"/>
</dbReference>
<organism evidence="2 3">
    <name type="scientific">Persicobacter psychrovividus</name>
    <dbReference type="NCBI Taxonomy" id="387638"/>
    <lineage>
        <taxon>Bacteria</taxon>
        <taxon>Pseudomonadati</taxon>
        <taxon>Bacteroidota</taxon>
        <taxon>Cytophagia</taxon>
        <taxon>Cytophagales</taxon>
        <taxon>Persicobacteraceae</taxon>
        <taxon>Persicobacter</taxon>
    </lineage>
</organism>
<evidence type="ECO:0000313" key="3">
    <source>
        <dbReference type="Proteomes" id="UP001354989"/>
    </source>
</evidence>
<dbReference type="InterPro" id="IPR012547">
    <property type="entry name" value="PDDEXK_9"/>
</dbReference>
<dbReference type="PANTHER" id="PTHR34825">
    <property type="entry name" value="CONSERVED PROTEIN, WITH A WEAK D-GALACTARATE DEHYDRATASE/ALTRONATE HYDROLASE DOMAIN"/>
    <property type="match status" value="1"/>
</dbReference>
<accession>A0ABM7VDS4</accession>
<dbReference type="Proteomes" id="UP001354989">
    <property type="component" value="Chromosome"/>
</dbReference>
<dbReference type="PANTHER" id="PTHR34825:SF1">
    <property type="entry name" value="AAA-ATPASE-LIKE DOMAIN-CONTAINING PROTEIN"/>
    <property type="match status" value="1"/>
</dbReference>
<dbReference type="Pfam" id="PF08011">
    <property type="entry name" value="PDDEXK_9"/>
    <property type="match status" value="1"/>
</dbReference>
<reference evidence="2 3" key="1">
    <citation type="submission" date="2021-12" db="EMBL/GenBank/DDBJ databases">
        <title>Genome sequencing of bacteria with rrn-lacking chromosome and rrn-plasmid.</title>
        <authorList>
            <person name="Anda M."/>
            <person name="Iwasaki W."/>
        </authorList>
    </citation>
    <scope>NUCLEOTIDE SEQUENCE [LARGE SCALE GENOMIC DNA]</scope>
    <source>
        <strain evidence="2 3">NBRC 101262</strain>
    </source>
</reference>
<dbReference type="EMBL" id="AP025292">
    <property type="protein sequence ID" value="BDC99087.1"/>
    <property type="molecule type" value="Genomic_DNA"/>
</dbReference>
<dbReference type="InterPro" id="IPR018631">
    <property type="entry name" value="AAA-ATPase-like_dom"/>
</dbReference>
<name>A0ABM7VDS4_9BACT</name>
<gene>
    <name evidence="2" type="ORF">PEPS_13680</name>
</gene>
<feature type="domain" description="AAA-ATPase-like" evidence="1">
    <location>
        <begin position="7"/>
        <end position="232"/>
    </location>
</feature>
<dbReference type="Pfam" id="PF09820">
    <property type="entry name" value="AAA-ATPase_like"/>
    <property type="match status" value="1"/>
</dbReference>
<proteinExistence type="predicted"/>
<keyword evidence="3" id="KW-1185">Reference proteome</keyword>
<evidence type="ECO:0000313" key="2">
    <source>
        <dbReference type="EMBL" id="BDC99087.1"/>
    </source>
</evidence>
<sequence>MKKHILIGSSDFKEFIEQQACYIDKTAMIEELMTNNHAKVSLFPRPRRFGKTLNMSMLKHFFDVDQAEENRKLFKGLAVEQSKAWGHQGKYPVIFLTLKELTTSSSEVFRQKLISLLSATIRNQFRFLLNSDQLDEFDIDYLKAIVSGTINAGGLENFLREFSNILYRHHGVAPVILIDEYDAPIHSAFTHGYLPEMLEFMRNFLSAGFKDNPNLTKGIITGILRVSKANIFSGLNNIKTYSILNHQFSDCFGLTQAEVDQLLIDANCQEQSEDVAEWYNGYSFGGSSKIYNPWSILNFVGNLRDGLIPYWVNTSSNDLIKEILPKAEKTTQDLLFGLLEGKTFEADVEDSMTFEDLYKGKSATVLGLLLFSGYLTTDGYSPSRRQRLRIPNLEIKQMYERILEQYLEATNIRQGHLIGSFLRQEPATFADLLERFFLNSFSFFDFDHLGESPEKIYHAFMLGLMTHLSGDYHVKSNRESGLGRSDIIIYPKDNSNPKAWVLEFKKKNKDIKESLQELADMALEQIKTKQYYSELKEAGHTEILAMGVAFNGKEVACAW</sequence>
<protein>
    <recommendedName>
        <fullName evidence="1">AAA-ATPase-like domain-containing protein</fullName>
    </recommendedName>
</protein>
<evidence type="ECO:0000259" key="1">
    <source>
        <dbReference type="Pfam" id="PF09820"/>
    </source>
</evidence>